<comment type="caution">
    <text evidence="4">The sequence shown here is derived from an EMBL/GenBank/DDBJ whole genome shotgun (WGS) entry which is preliminary data.</text>
</comment>
<dbReference type="InterPro" id="IPR054691">
    <property type="entry name" value="LeuA/HCS_post-cat"/>
</dbReference>
<evidence type="ECO:0000313" key="5">
    <source>
        <dbReference type="Proteomes" id="UP001248709"/>
    </source>
</evidence>
<reference evidence="4 5" key="1">
    <citation type="submission" date="2023-07" db="EMBL/GenBank/DDBJ databases">
        <title>Genomic Encyclopedia of Type Strains, Phase IV (KMG-IV): sequencing the most valuable type-strain genomes for metagenomic binning, comparative biology and taxonomic classification.</title>
        <authorList>
            <person name="Goeker M."/>
        </authorList>
    </citation>
    <scope>NUCLEOTIDE SEQUENCE [LARGE SCALE GENOMIC DNA]</scope>
    <source>
        <strain evidence="4 5">T98</strain>
    </source>
</reference>
<dbReference type="Gene3D" id="3.20.20.70">
    <property type="entry name" value="Aldolase class I"/>
    <property type="match status" value="1"/>
</dbReference>
<dbReference type="EMBL" id="JAUSUY010000004">
    <property type="protein sequence ID" value="MDT3425783.1"/>
    <property type="molecule type" value="Genomic_DNA"/>
</dbReference>
<evidence type="ECO:0000256" key="1">
    <source>
        <dbReference type="ARBA" id="ARBA00022679"/>
    </source>
</evidence>
<dbReference type="Pfam" id="PF22617">
    <property type="entry name" value="HCS_D2"/>
    <property type="match status" value="1"/>
</dbReference>
<keyword evidence="4" id="KW-0012">Acyltransferase</keyword>
<dbReference type="GO" id="GO:0004410">
    <property type="term" value="F:homocitrate synthase activity"/>
    <property type="evidence" value="ECO:0007669"/>
    <property type="project" value="UniProtKB-EC"/>
</dbReference>
<evidence type="ECO:0000259" key="2">
    <source>
        <dbReference type="Pfam" id="PF00682"/>
    </source>
</evidence>
<evidence type="ECO:0000313" key="4">
    <source>
        <dbReference type="EMBL" id="MDT3425783.1"/>
    </source>
</evidence>
<keyword evidence="5" id="KW-1185">Reference proteome</keyword>
<dbReference type="PANTHER" id="PTHR42880:SF1">
    <property type="entry name" value="ISOPROPYLMALATE_HOMOCITRATE_CITRAMALATE SYNTHASE FAMILY PROTEIN"/>
    <property type="match status" value="1"/>
</dbReference>
<proteinExistence type="predicted"/>
<dbReference type="InterPro" id="IPR013785">
    <property type="entry name" value="Aldolase_TIM"/>
</dbReference>
<dbReference type="Proteomes" id="UP001248709">
    <property type="component" value="Unassembled WGS sequence"/>
</dbReference>
<feature type="domain" description="Pyruvate carboxyltransferase" evidence="2">
    <location>
        <begin position="14"/>
        <end position="222"/>
    </location>
</feature>
<sequence length="357" mass="39745">MTELIDYTVDEAFRRSVELEEIGAMATILQRYGLNVFDVYLRHIHAYRSAIASAELAERIRCRVRPTADDLSLARSMGFSRLAILWSNTNVQMPLFKLDAALKAAREFAEEICLYIEDLSADHFPRFDAYWPLVERYGVKRVIYADSKSKLDPLIARSNLAELLESATCPVEFCGANALGLATANSLAALKAGVKHIGVSVAGVGSKGKAAMEEVLMAVKVLWKQTEGPSAHTLADDCEAILSAMNIKVPLDKAVIGRNVFAHESGIHVDGIAKNPELYEIIRPEEVGLARKLLIGKHSGTSSLKHKFREWNVELASNEAVLLLEQVRELAERRKRPIQDNELMELYARQSELDEPE</sequence>
<dbReference type="Pfam" id="PF00682">
    <property type="entry name" value="HMGL-like"/>
    <property type="match status" value="1"/>
</dbReference>
<dbReference type="RefSeq" id="WP_025702250.1">
    <property type="nucleotide sequence ID" value="NZ_JAUSUY010000004.1"/>
</dbReference>
<dbReference type="EC" id="2.3.3.14" evidence="4"/>
<organism evidence="4 5">
    <name type="scientific">Paenibacillus forsythiae</name>
    <dbReference type="NCBI Taxonomy" id="365616"/>
    <lineage>
        <taxon>Bacteria</taxon>
        <taxon>Bacillati</taxon>
        <taxon>Bacillota</taxon>
        <taxon>Bacilli</taxon>
        <taxon>Bacillales</taxon>
        <taxon>Paenibacillaceae</taxon>
        <taxon>Paenibacillus</taxon>
    </lineage>
</organism>
<dbReference type="SUPFAM" id="SSF51569">
    <property type="entry name" value="Aldolase"/>
    <property type="match status" value="1"/>
</dbReference>
<protein>
    <submittedName>
        <fullName evidence="4">Homocitrate synthase NifV</fullName>
        <ecNumber evidence="4">2.3.3.14</ecNumber>
    </submittedName>
</protein>
<evidence type="ECO:0000259" key="3">
    <source>
        <dbReference type="Pfam" id="PF22617"/>
    </source>
</evidence>
<keyword evidence="1 4" id="KW-0808">Transferase</keyword>
<gene>
    <name evidence="4" type="ORF">J2Z22_001302</name>
</gene>
<accession>A0ABU3H4P2</accession>
<dbReference type="PANTHER" id="PTHR42880">
    <property type="entry name" value="HOMOCITRATE SYNTHASE"/>
    <property type="match status" value="1"/>
</dbReference>
<dbReference type="InterPro" id="IPR000891">
    <property type="entry name" value="PYR_CT"/>
</dbReference>
<feature type="domain" description="2-isopropylmalate synthase/homocitrate synthase post-catalytic" evidence="3">
    <location>
        <begin position="255"/>
        <end position="335"/>
    </location>
</feature>
<dbReference type="Gene3D" id="1.10.238.260">
    <property type="match status" value="1"/>
</dbReference>
<name>A0ABU3H4P2_9BACL</name>